<dbReference type="EMBL" id="QGNW01000089">
    <property type="protein sequence ID" value="RVW99191.1"/>
    <property type="molecule type" value="Genomic_DNA"/>
</dbReference>
<keyword evidence="3" id="KW-0472">Membrane</keyword>
<proteinExistence type="inferred from homology"/>
<dbReference type="Proteomes" id="UP000288805">
    <property type="component" value="Unassembled WGS sequence"/>
</dbReference>
<evidence type="ECO:0000256" key="3">
    <source>
        <dbReference type="SAM" id="Phobius"/>
    </source>
</evidence>
<dbReference type="EMBL" id="QGNW01001468">
    <property type="protein sequence ID" value="RVW39964.1"/>
    <property type="molecule type" value="Genomic_DNA"/>
</dbReference>
<evidence type="ECO:0000313" key="4">
    <source>
        <dbReference type="EMBL" id="RVW39964.1"/>
    </source>
</evidence>
<protein>
    <submittedName>
        <fullName evidence="4">Acetate/butyrate--CoA ligase AAE7, peroxisomal</fullName>
    </submittedName>
</protein>
<evidence type="ECO:0000256" key="1">
    <source>
        <dbReference type="ARBA" id="ARBA00006432"/>
    </source>
</evidence>
<evidence type="ECO:0000313" key="6">
    <source>
        <dbReference type="Proteomes" id="UP000288805"/>
    </source>
</evidence>
<evidence type="ECO:0000313" key="5">
    <source>
        <dbReference type="EMBL" id="RVW99191.1"/>
    </source>
</evidence>
<name>A0A438DWV3_VITVI</name>
<reference evidence="4 6" key="1">
    <citation type="journal article" date="2018" name="PLoS Genet.">
        <title>Population sequencing reveals clonal diversity and ancestral inbreeding in the grapevine cultivar Chardonnay.</title>
        <authorList>
            <person name="Roach M.J."/>
            <person name="Johnson D.L."/>
            <person name="Bohlmann J."/>
            <person name="van Vuuren H.J."/>
            <person name="Jones S.J."/>
            <person name="Pretorius I.S."/>
            <person name="Schmidt S.A."/>
            <person name="Borneman A.R."/>
        </authorList>
    </citation>
    <scope>NUCLEOTIDE SEQUENCE [LARGE SCALE GENOMIC DNA]</scope>
    <source>
        <strain evidence="6">cv. Chardonnay</strain>
        <strain evidence="4">I10V1</strain>
        <tissue evidence="4">Leaf</tissue>
    </source>
</reference>
<gene>
    <name evidence="4" type="primary">AAE7_2</name>
    <name evidence="5" type="synonym">AAE7_7</name>
    <name evidence="5" type="ORF">CK203_018920</name>
    <name evidence="4" type="ORF">CK203_081056</name>
</gene>
<dbReference type="SUPFAM" id="SSF56801">
    <property type="entry name" value="Acetyl-CoA synthetase-like"/>
    <property type="match status" value="1"/>
</dbReference>
<comment type="caution">
    <text evidence="4">The sequence shown here is derived from an EMBL/GenBank/DDBJ whole genome shotgun (WGS) entry which is preliminary data.</text>
</comment>
<dbReference type="Gene3D" id="3.40.50.980">
    <property type="match status" value="1"/>
</dbReference>
<feature type="transmembrane region" description="Helical" evidence="3">
    <location>
        <begin position="67"/>
        <end position="88"/>
    </location>
</feature>
<organism evidence="4 6">
    <name type="scientific">Vitis vinifera</name>
    <name type="common">Grape</name>
    <dbReference type="NCBI Taxonomy" id="29760"/>
    <lineage>
        <taxon>Eukaryota</taxon>
        <taxon>Viridiplantae</taxon>
        <taxon>Streptophyta</taxon>
        <taxon>Embryophyta</taxon>
        <taxon>Tracheophyta</taxon>
        <taxon>Spermatophyta</taxon>
        <taxon>Magnoliopsida</taxon>
        <taxon>eudicotyledons</taxon>
        <taxon>Gunneridae</taxon>
        <taxon>Pentapetalae</taxon>
        <taxon>rosids</taxon>
        <taxon>Vitales</taxon>
        <taxon>Vitaceae</taxon>
        <taxon>Viteae</taxon>
        <taxon>Vitis</taxon>
    </lineage>
</organism>
<sequence length="118" mass="13500">MVVERDIDDLPKNAANYTALTPLWLLERAAVVHPNRKSVIHGSLQYTWLQTYQRCRRLASALSKYSIGAGSTVLRFLTSLTFSFFCLVDEKMKEKIRKFENLLLVAVLKAACFCPFLK</sequence>
<dbReference type="PANTHER" id="PTHR43859">
    <property type="entry name" value="ACYL-ACTIVATING ENZYME"/>
    <property type="match status" value="1"/>
</dbReference>
<dbReference type="GO" id="GO:0016874">
    <property type="term" value="F:ligase activity"/>
    <property type="evidence" value="ECO:0007669"/>
    <property type="project" value="UniProtKB-KW"/>
</dbReference>
<accession>A0A438DWV3</accession>
<evidence type="ECO:0000256" key="2">
    <source>
        <dbReference type="ARBA" id="ARBA00022598"/>
    </source>
</evidence>
<dbReference type="PANTHER" id="PTHR43859:SF7">
    <property type="entry name" value="ACETATE_BUTYRATE--COA LIGASE AAE7, PEROXISOMAL"/>
    <property type="match status" value="1"/>
</dbReference>
<dbReference type="AlphaFoldDB" id="A0A438DWV3"/>
<keyword evidence="3" id="KW-0812">Transmembrane</keyword>
<comment type="similarity">
    <text evidence="1">Belongs to the ATP-dependent AMP-binding enzyme family.</text>
</comment>
<keyword evidence="2 4" id="KW-0436">Ligase</keyword>
<keyword evidence="3" id="KW-1133">Transmembrane helix</keyword>